<sequence length="511" mass="56534">MPNNAANHQYNHLSNLPPAIYLGNNNLSGDIPAEIGQLKFLHVLELQSNGFSGSIPDEFSNLTNLERLDLSRNHLSGEIPSSLKGLHFLSYFSVAYNDLQGPVPSGGQFDTFSSSSFEGNPGLYVSPSVQRSFSPPPPPTHRRSSTKNVVEVIVGIYLGTGFMVTILTLWILTWYTNSTNVNRASSNSNPSTIAPEVETDTEVVMLFPNNPSEFKNLTMCEILRATENFSEANIIDCGSYSLVYKATLANGSKLAIKKLLGDFDTTKINLKAAVEAVSKYQHENLVSLQGYCVYNGSWLLIHPFMENGSLDFWLHEKAGGASQLDWPTRLKIAKGASCGLAYIQQTSTKPQPVLLNFKSSKILLNENFEPRLSDLGLSQLVLANESAEFATEHFSSTISDVPANDMHGLVSTLREDVYSFGVVILELLTGKRPVEVYEPKMSRELVNWVRQMKSQEKEDQVFDPLLRGKGFEDQMLQVLDLACMCVHQNVLVRPTIGEIVDKLKNVGTMSQ</sequence>
<evidence type="ECO:0000256" key="3">
    <source>
        <dbReference type="ARBA" id="ARBA00022614"/>
    </source>
</evidence>
<keyword evidence="6 9" id="KW-1133">Transmembrane helix</keyword>
<evidence type="ECO:0000256" key="7">
    <source>
        <dbReference type="ARBA" id="ARBA00023136"/>
    </source>
</evidence>
<evidence type="ECO:0000313" key="13">
    <source>
        <dbReference type="Proteomes" id="UP001187192"/>
    </source>
</evidence>
<keyword evidence="7 9" id="KW-0472">Membrane</keyword>
<dbReference type="SUPFAM" id="SSF52058">
    <property type="entry name" value="L domain-like"/>
    <property type="match status" value="1"/>
</dbReference>
<feature type="transmembrane region" description="Helical" evidence="9">
    <location>
        <begin position="152"/>
        <end position="175"/>
    </location>
</feature>
<proteinExistence type="inferred from homology"/>
<evidence type="ECO:0000256" key="4">
    <source>
        <dbReference type="ARBA" id="ARBA00022692"/>
    </source>
</evidence>
<keyword evidence="5" id="KW-0677">Repeat</keyword>
<dbReference type="PANTHER" id="PTHR48007:SF76">
    <property type="entry name" value="OS03G0145102 PROTEIN"/>
    <property type="match status" value="1"/>
</dbReference>
<protein>
    <recommendedName>
        <fullName evidence="10">Protein kinase domain-containing protein</fullName>
    </recommendedName>
</protein>
<dbReference type="EMBL" id="BTGU01006495">
    <property type="protein sequence ID" value="GMN20771.1"/>
    <property type="molecule type" value="Genomic_DNA"/>
</dbReference>
<dbReference type="Gene3D" id="3.30.200.20">
    <property type="entry name" value="Phosphorylase Kinase, domain 1"/>
    <property type="match status" value="1"/>
</dbReference>
<dbReference type="GO" id="GO:0005524">
    <property type="term" value="F:ATP binding"/>
    <property type="evidence" value="ECO:0007669"/>
    <property type="project" value="InterPro"/>
</dbReference>
<name>A0AA87YR83_FICCA</name>
<evidence type="ECO:0000256" key="2">
    <source>
        <dbReference type="ARBA" id="ARBA00009592"/>
    </source>
</evidence>
<dbReference type="GO" id="GO:0004672">
    <property type="term" value="F:protein kinase activity"/>
    <property type="evidence" value="ECO:0007669"/>
    <property type="project" value="InterPro"/>
</dbReference>
<dbReference type="Pfam" id="PF07714">
    <property type="entry name" value="PK_Tyr_Ser-Thr"/>
    <property type="match status" value="1"/>
</dbReference>
<comment type="caution">
    <text evidence="11">The sequence shown here is derived from an EMBL/GenBank/DDBJ whole genome shotgun (WGS) entry which is preliminary data.</text>
</comment>
<dbReference type="InterPro" id="IPR032675">
    <property type="entry name" value="LRR_dom_sf"/>
</dbReference>
<dbReference type="Gene3D" id="1.10.510.10">
    <property type="entry name" value="Transferase(Phosphotransferase) domain 1"/>
    <property type="match status" value="1"/>
</dbReference>
<gene>
    <name evidence="11" type="ORF">TIFTF001_048795</name>
    <name evidence="12" type="ORF">TIFTF001_048797</name>
</gene>
<evidence type="ECO:0000313" key="12">
    <source>
        <dbReference type="EMBL" id="GMN20771.1"/>
    </source>
</evidence>
<dbReference type="FunFam" id="3.80.10.10:FF:000111">
    <property type="entry name" value="LRR receptor-like serine/threonine-protein kinase ERECTA"/>
    <property type="match status" value="1"/>
</dbReference>
<dbReference type="Pfam" id="PF13855">
    <property type="entry name" value="LRR_8"/>
    <property type="match status" value="1"/>
</dbReference>
<organism evidence="11 13">
    <name type="scientific">Ficus carica</name>
    <name type="common">Common fig</name>
    <dbReference type="NCBI Taxonomy" id="3494"/>
    <lineage>
        <taxon>Eukaryota</taxon>
        <taxon>Viridiplantae</taxon>
        <taxon>Streptophyta</taxon>
        <taxon>Embryophyta</taxon>
        <taxon>Tracheophyta</taxon>
        <taxon>Spermatophyta</taxon>
        <taxon>Magnoliopsida</taxon>
        <taxon>eudicotyledons</taxon>
        <taxon>Gunneridae</taxon>
        <taxon>Pentapetalae</taxon>
        <taxon>rosids</taxon>
        <taxon>fabids</taxon>
        <taxon>Rosales</taxon>
        <taxon>Moraceae</taxon>
        <taxon>Ficeae</taxon>
        <taxon>Ficus</taxon>
    </lineage>
</organism>
<keyword evidence="8" id="KW-0325">Glycoprotein</keyword>
<dbReference type="InterPro" id="IPR011009">
    <property type="entry name" value="Kinase-like_dom_sf"/>
</dbReference>
<keyword evidence="3" id="KW-0433">Leucine-rich repeat</keyword>
<dbReference type="InterPro" id="IPR000719">
    <property type="entry name" value="Prot_kinase_dom"/>
</dbReference>
<keyword evidence="4 9" id="KW-0812">Transmembrane</keyword>
<dbReference type="Gene3D" id="3.80.10.10">
    <property type="entry name" value="Ribonuclease Inhibitor"/>
    <property type="match status" value="1"/>
</dbReference>
<evidence type="ECO:0000256" key="8">
    <source>
        <dbReference type="ARBA" id="ARBA00023180"/>
    </source>
</evidence>
<comment type="similarity">
    <text evidence="2">Belongs to the RLP family.</text>
</comment>
<dbReference type="InterPro" id="IPR046959">
    <property type="entry name" value="PRK1-6/SRF4-like"/>
</dbReference>
<dbReference type="AlphaFoldDB" id="A0AA87YR83"/>
<evidence type="ECO:0000256" key="5">
    <source>
        <dbReference type="ARBA" id="ARBA00022737"/>
    </source>
</evidence>
<feature type="domain" description="Protein kinase" evidence="10">
    <location>
        <begin position="229"/>
        <end position="511"/>
    </location>
</feature>
<keyword evidence="13" id="KW-1185">Reference proteome</keyword>
<dbReference type="InterPro" id="IPR001611">
    <property type="entry name" value="Leu-rich_rpt"/>
</dbReference>
<dbReference type="GO" id="GO:0016020">
    <property type="term" value="C:membrane"/>
    <property type="evidence" value="ECO:0007669"/>
    <property type="project" value="UniProtKB-SubCell"/>
</dbReference>
<dbReference type="PANTHER" id="PTHR48007">
    <property type="entry name" value="LEUCINE-RICH REPEAT RECEPTOR-LIKE PROTEIN KINASE PXC1"/>
    <property type="match status" value="1"/>
</dbReference>
<evidence type="ECO:0000256" key="9">
    <source>
        <dbReference type="SAM" id="Phobius"/>
    </source>
</evidence>
<comment type="subcellular location">
    <subcellularLocation>
        <location evidence="1">Membrane</location>
        <topology evidence="1">Single-pass membrane protein</topology>
    </subcellularLocation>
</comment>
<dbReference type="PROSITE" id="PS50011">
    <property type="entry name" value="PROTEIN_KINASE_DOM"/>
    <property type="match status" value="1"/>
</dbReference>
<dbReference type="EMBL" id="BTGU01006494">
    <property type="protein sequence ID" value="GMN20767.1"/>
    <property type="molecule type" value="Genomic_DNA"/>
</dbReference>
<accession>A0AA87YR83</accession>
<dbReference type="Proteomes" id="UP001187192">
    <property type="component" value="Unassembled WGS sequence"/>
</dbReference>
<evidence type="ECO:0000256" key="6">
    <source>
        <dbReference type="ARBA" id="ARBA00022989"/>
    </source>
</evidence>
<evidence type="ECO:0000256" key="1">
    <source>
        <dbReference type="ARBA" id="ARBA00004167"/>
    </source>
</evidence>
<evidence type="ECO:0000313" key="11">
    <source>
        <dbReference type="EMBL" id="GMN20767.1"/>
    </source>
</evidence>
<dbReference type="SUPFAM" id="SSF56112">
    <property type="entry name" value="Protein kinase-like (PK-like)"/>
    <property type="match status" value="1"/>
</dbReference>
<reference evidence="11" key="1">
    <citation type="submission" date="2023-07" db="EMBL/GenBank/DDBJ databases">
        <title>draft genome sequence of fig (Ficus carica).</title>
        <authorList>
            <person name="Takahashi T."/>
            <person name="Nishimura K."/>
        </authorList>
    </citation>
    <scope>NUCLEOTIDE SEQUENCE</scope>
</reference>
<evidence type="ECO:0000259" key="10">
    <source>
        <dbReference type="PROSITE" id="PS50011"/>
    </source>
</evidence>
<dbReference type="InterPro" id="IPR001245">
    <property type="entry name" value="Ser-Thr/Tyr_kinase_cat_dom"/>
</dbReference>